<organism evidence="1 3">
    <name type="scientific">Cricetulus griseus</name>
    <name type="common">Chinese hamster</name>
    <name type="synonym">Cricetulus barabensis griseus</name>
    <dbReference type="NCBI Taxonomy" id="10029"/>
    <lineage>
        <taxon>Eukaryota</taxon>
        <taxon>Metazoa</taxon>
        <taxon>Chordata</taxon>
        <taxon>Craniata</taxon>
        <taxon>Vertebrata</taxon>
        <taxon>Euteleostomi</taxon>
        <taxon>Mammalia</taxon>
        <taxon>Eutheria</taxon>
        <taxon>Euarchontoglires</taxon>
        <taxon>Glires</taxon>
        <taxon>Rodentia</taxon>
        <taxon>Myomorpha</taxon>
        <taxon>Muroidea</taxon>
        <taxon>Cricetidae</taxon>
        <taxon>Cricetinae</taxon>
        <taxon>Cricetulus</taxon>
    </lineage>
</organism>
<proteinExistence type="predicted"/>
<reference evidence="3" key="1">
    <citation type="journal article" date="2011" name="Nat. Biotechnol.">
        <title>The genomic sequence of the Chinese hamster ovary (CHO)-K1 cell line.</title>
        <authorList>
            <person name="Xu X."/>
            <person name="Nagarajan H."/>
            <person name="Lewis N.E."/>
            <person name="Pan S."/>
            <person name="Cai Z."/>
            <person name="Liu X."/>
            <person name="Chen W."/>
            <person name="Xie M."/>
            <person name="Wang W."/>
            <person name="Hammond S."/>
            <person name="Andersen M.R."/>
            <person name="Neff N."/>
            <person name="Passarelli B."/>
            <person name="Koh W."/>
            <person name="Fan H.C."/>
            <person name="Wang J."/>
            <person name="Gui Y."/>
            <person name="Lee K.H."/>
            <person name="Betenbaugh M.J."/>
            <person name="Quake S.R."/>
            <person name="Famili I."/>
            <person name="Palsson B.O."/>
            <person name="Wang J."/>
        </authorList>
    </citation>
    <scope>NUCLEOTIDE SEQUENCE [LARGE SCALE GENOMIC DNA]</scope>
    <source>
        <strain evidence="3">CHO K1 cell line</strain>
    </source>
</reference>
<reference evidence="1" key="2">
    <citation type="submission" date="2011-08" db="EMBL/GenBank/DDBJ databases">
        <title>The genomic sequence of the Chinese hamster ovary CHO-K1 cell line.</title>
        <authorList>
            <person name="Xu X."/>
            <person name="Nagarajan H."/>
            <person name="Lewis N.E."/>
            <person name="Pan S."/>
            <person name="Cai Z."/>
            <person name="Liu X."/>
            <person name="Chen W."/>
            <person name="Xie M."/>
            <person name="Wang W."/>
            <person name="Hammond S."/>
            <person name="Andersen M.R."/>
            <person name="Neff N."/>
            <person name="Passarelli B."/>
            <person name="Koh W."/>
            <person name="Fan C.H."/>
            <person name="Wang J."/>
            <person name="Gui Y."/>
            <person name="Lee K.H."/>
            <person name="Betenbaugh M.J."/>
            <person name="Quake S.R."/>
            <person name="Famili I."/>
            <person name="Palsson B.O."/>
            <person name="Wang J."/>
        </authorList>
    </citation>
    <scope>NUCLEOTIDE SEQUENCE</scope>
</reference>
<dbReference type="Ensembl" id="ENSCGRT00001002143.1">
    <property type="protein sequence ID" value="ENSCGRP00001001803.1"/>
    <property type="gene ID" value="ENSCGRG00001001708.1"/>
</dbReference>
<name>G3HUV5_CRIGR</name>
<protein>
    <submittedName>
        <fullName evidence="1 2">Uncharacterized protein</fullName>
    </submittedName>
</protein>
<reference evidence="2" key="3">
    <citation type="submission" date="2025-05" db="UniProtKB">
        <authorList>
            <consortium name="Ensembl"/>
        </authorList>
    </citation>
    <scope>IDENTIFICATION</scope>
</reference>
<accession>G3HUV5</accession>
<evidence type="ECO:0000313" key="2">
    <source>
        <dbReference type="Ensembl" id="ENSCGRP00001001803.1"/>
    </source>
</evidence>
<sequence length="104" mass="11489">MSFSGQFCPCCIRLFAIPDILHSGQDGASSCPQAPWLTNNLKVKLQKLKIWPPPNFGLVPAAESEYILGQKMLEANILKCLKAKVKQVDNNKCAGSNGRFHFLL</sequence>
<dbReference type="Proteomes" id="UP000001075">
    <property type="component" value="Unassembled WGS sequence"/>
</dbReference>
<dbReference type="Proteomes" id="UP000694386">
    <property type="component" value="Unplaced"/>
</dbReference>
<dbReference type="EMBL" id="JH000754">
    <property type="protein sequence ID" value="EGW09829.1"/>
    <property type="molecule type" value="Genomic_DNA"/>
</dbReference>
<evidence type="ECO:0000313" key="1">
    <source>
        <dbReference type="EMBL" id="EGW09829.1"/>
    </source>
</evidence>
<gene>
    <name evidence="1" type="ORF">I79_014723</name>
</gene>
<dbReference type="AlphaFoldDB" id="G3HUV5"/>
<evidence type="ECO:0000313" key="3">
    <source>
        <dbReference type="Proteomes" id="UP000001075"/>
    </source>
</evidence>